<evidence type="ECO:0000259" key="1">
    <source>
        <dbReference type="PROSITE" id="PS50110"/>
    </source>
</evidence>
<gene>
    <name evidence="2" type="ORF">LCGC14_1833950</name>
</gene>
<dbReference type="CDD" id="cd00156">
    <property type="entry name" value="REC"/>
    <property type="match status" value="1"/>
</dbReference>
<dbReference type="Gene3D" id="3.40.50.2300">
    <property type="match status" value="1"/>
</dbReference>
<comment type="caution">
    <text evidence="2">The sequence shown here is derived from an EMBL/GenBank/DDBJ whole genome shotgun (WGS) entry which is preliminary data.</text>
</comment>
<reference evidence="2" key="1">
    <citation type="journal article" date="2015" name="Nature">
        <title>Complex archaea that bridge the gap between prokaryotes and eukaryotes.</title>
        <authorList>
            <person name="Spang A."/>
            <person name="Saw J.H."/>
            <person name="Jorgensen S.L."/>
            <person name="Zaremba-Niedzwiedzka K."/>
            <person name="Martijn J."/>
            <person name="Lind A.E."/>
            <person name="van Eijk R."/>
            <person name="Schleper C."/>
            <person name="Guy L."/>
            <person name="Ettema T.J."/>
        </authorList>
    </citation>
    <scope>NUCLEOTIDE SEQUENCE</scope>
</reference>
<dbReference type="InterPro" id="IPR001789">
    <property type="entry name" value="Sig_transdc_resp-reg_receiver"/>
</dbReference>
<dbReference type="SUPFAM" id="SSF52172">
    <property type="entry name" value="CheY-like"/>
    <property type="match status" value="1"/>
</dbReference>
<dbReference type="GO" id="GO:0000160">
    <property type="term" value="P:phosphorelay signal transduction system"/>
    <property type="evidence" value="ECO:0007669"/>
    <property type="project" value="InterPro"/>
</dbReference>
<dbReference type="Pfam" id="PF00072">
    <property type="entry name" value="Response_reg"/>
    <property type="match status" value="1"/>
</dbReference>
<dbReference type="EMBL" id="LAZR01018156">
    <property type="protein sequence ID" value="KKL97490.1"/>
    <property type="molecule type" value="Genomic_DNA"/>
</dbReference>
<evidence type="ECO:0000313" key="2">
    <source>
        <dbReference type="EMBL" id="KKL97490.1"/>
    </source>
</evidence>
<name>A0A0F9IUR6_9ZZZZ</name>
<dbReference type="AlphaFoldDB" id="A0A0F9IUR6"/>
<protein>
    <recommendedName>
        <fullName evidence="1">Response regulatory domain-containing protein</fullName>
    </recommendedName>
</protein>
<proteinExistence type="predicted"/>
<sequence length="141" mass="15895">MVAVRLGPDRLGPFGLVVSGEADQYVDAVRTIVGSQWIQTFPARSDGEVLELVREGVPDAVVLDDEAIQVDTLKLLRTIRRLNSGLLVVLVTGRTDRRWLEDALRLAAFSVVAKPLRLEELLWQIHRMMVRLGVIIRRTDR</sequence>
<accession>A0A0F9IUR6</accession>
<dbReference type="PROSITE" id="PS50110">
    <property type="entry name" value="RESPONSE_REGULATORY"/>
    <property type="match status" value="1"/>
</dbReference>
<organism evidence="2">
    <name type="scientific">marine sediment metagenome</name>
    <dbReference type="NCBI Taxonomy" id="412755"/>
    <lineage>
        <taxon>unclassified sequences</taxon>
        <taxon>metagenomes</taxon>
        <taxon>ecological metagenomes</taxon>
    </lineage>
</organism>
<feature type="domain" description="Response regulatory" evidence="1">
    <location>
        <begin position="15"/>
        <end position="129"/>
    </location>
</feature>
<dbReference type="InterPro" id="IPR011006">
    <property type="entry name" value="CheY-like_superfamily"/>
</dbReference>